<evidence type="ECO:0000313" key="7">
    <source>
        <dbReference type="Proteomes" id="UP000178570"/>
    </source>
</evidence>
<dbReference type="InterPro" id="IPR020568">
    <property type="entry name" value="Ribosomal_Su5_D2-typ_SF"/>
</dbReference>
<dbReference type="PANTHER" id="PTHR21569">
    <property type="entry name" value="RIBOSOMAL PROTEIN S9"/>
    <property type="match status" value="1"/>
</dbReference>
<dbReference type="PROSITE" id="PS00360">
    <property type="entry name" value="RIBOSOMAL_S9"/>
    <property type="match status" value="1"/>
</dbReference>
<accession>A0A1G1XL98</accession>
<protein>
    <recommendedName>
        <fullName evidence="5">30S ribosomal protein S9</fullName>
    </recommendedName>
</protein>
<organism evidence="6 7">
    <name type="scientific">Candidatus Brennerbacteria bacterium RIFOXYD1_FULL_41_16</name>
    <dbReference type="NCBI Taxonomy" id="1797529"/>
    <lineage>
        <taxon>Bacteria</taxon>
        <taxon>Candidatus Brenneribacteriota</taxon>
    </lineage>
</organism>
<reference evidence="6 7" key="1">
    <citation type="journal article" date="2016" name="Nat. Commun.">
        <title>Thousands of microbial genomes shed light on interconnected biogeochemical processes in an aquifer system.</title>
        <authorList>
            <person name="Anantharaman K."/>
            <person name="Brown C.T."/>
            <person name="Hug L.A."/>
            <person name="Sharon I."/>
            <person name="Castelle C.J."/>
            <person name="Probst A.J."/>
            <person name="Thomas B.C."/>
            <person name="Singh A."/>
            <person name="Wilkins M.J."/>
            <person name="Karaoz U."/>
            <person name="Brodie E.L."/>
            <person name="Williams K.H."/>
            <person name="Hubbard S.S."/>
            <person name="Banfield J.F."/>
        </authorList>
    </citation>
    <scope>NUCLEOTIDE SEQUENCE [LARGE SCALE GENOMIC DNA]</scope>
</reference>
<dbReference type="Pfam" id="PF00380">
    <property type="entry name" value="Ribosomal_S9"/>
    <property type="match status" value="1"/>
</dbReference>
<evidence type="ECO:0000256" key="4">
    <source>
        <dbReference type="RuleBase" id="RU003815"/>
    </source>
</evidence>
<dbReference type="InterPro" id="IPR020574">
    <property type="entry name" value="Ribosomal_uS9_CS"/>
</dbReference>
<keyword evidence="2 4" id="KW-0689">Ribosomal protein</keyword>
<evidence type="ECO:0000256" key="2">
    <source>
        <dbReference type="ARBA" id="ARBA00022980"/>
    </source>
</evidence>
<name>A0A1G1XL98_9BACT</name>
<gene>
    <name evidence="6" type="ORF">A2570_03255</name>
</gene>
<dbReference type="GO" id="GO:0015935">
    <property type="term" value="C:small ribosomal subunit"/>
    <property type="evidence" value="ECO:0007669"/>
    <property type="project" value="TreeGrafter"/>
</dbReference>
<dbReference type="GO" id="GO:0003735">
    <property type="term" value="F:structural constituent of ribosome"/>
    <property type="evidence" value="ECO:0007669"/>
    <property type="project" value="InterPro"/>
</dbReference>
<dbReference type="SUPFAM" id="SSF54211">
    <property type="entry name" value="Ribosomal protein S5 domain 2-like"/>
    <property type="match status" value="1"/>
</dbReference>
<evidence type="ECO:0000256" key="1">
    <source>
        <dbReference type="ARBA" id="ARBA00005251"/>
    </source>
</evidence>
<keyword evidence="3 4" id="KW-0687">Ribonucleoprotein</keyword>
<dbReference type="GO" id="GO:0003723">
    <property type="term" value="F:RNA binding"/>
    <property type="evidence" value="ECO:0007669"/>
    <property type="project" value="TreeGrafter"/>
</dbReference>
<dbReference type="PANTHER" id="PTHR21569:SF1">
    <property type="entry name" value="SMALL RIBOSOMAL SUBUNIT PROTEIN US9M"/>
    <property type="match status" value="1"/>
</dbReference>
<dbReference type="EMBL" id="MHHY01000009">
    <property type="protein sequence ID" value="OGY40380.1"/>
    <property type="molecule type" value="Genomic_DNA"/>
</dbReference>
<comment type="similarity">
    <text evidence="1 4">Belongs to the universal ribosomal protein uS9 family.</text>
</comment>
<dbReference type="InterPro" id="IPR014721">
    <property type="entry name" value="Ribsml_uS5_D2-typ_fold_subgr"/>
</dbReference>
<dbReference type="InterPro" id="IPR023035">
    <property type="entry name" value="Ribosomal_uS9_bac/plastid"/>
</dbReference>
<dbReference type="Proteomes" id="UP000178570">
    <property type="component" value="Unassembled WGS sequence"/>
</dbReference>
<evidence type="ECO:0000313" key="6">
    <source>
        <dbReference type="EMBL" id="OGY40380.1"/>
    </source>
</evidence>
<dbReference type="STRING" id="1797529.A2570_03255"/>
<dbReference type="Gene3D" id="3.30.230.10">
    <property type="match status" value="1"/>
</dbReference>
<dbReference type="GO" id="GO:0005737">
    <property type="term" value="C:cytoplasm"/>
    <property type="evidence" value="ECO:0007669"/>
    <property type="project" value="UniProtKB-ARBA"/>
</dbReference>
<dbReference type="NCBIfam" id="NF001099">
    <property type="entry name" value="PRK00132.1"/>
    <property type="match status" value="1"/>
</dbReference>
<dbReference type="AlphaFoldDB" id="A0A1G1XL98"/>
<evidence type="ECO:0000256" key="5">
    <source>
        <dbReference type="RuleBase" id="RU003816"/>
    </source>
</evidence>
<dbReference type="InterPro" id="IPR000754">
    <property type="entry name" value="Ribosomal_uS9"/>
</dbReference>
<sequence length="136" mass="15589">MTKKTVSDERYTRSLGRRKEATAIAKIFVSKKEIKVNGKTLNDYFKVLEMQKIVQDALKVSDLIGKVGVEITTRGGGMRGQAEAARLAIARALVKQNQEYKRTLKLKGFLSRDAREKERKKFGLKKARRAFQWSKR</sequence>
<evidence type="ECO:0000256" key="3">
    <source>
        <dbReference type="ARBA" id="ARBA00023274"/>
    </source>
</evidence>
<comment type="caution">
    <text evidence="6">The sequence shown here is derived from an EMBL/GenBank/DDBJ whole genome shotgun (WGS) entry which is preliminary data.</text>
</comment>
<dbReference type="GO" id="GO:0006412">
    <property type="term" value="P:translation"/>
    <property type="evidence" value="ECO:0007669"/>
    <property type="project" value="InterPro"/>
</dbReference>
<proteinExistence type="inferred from homology"/>